<dbReference type="Pfam" id="PF18935">
    <property type="entry name" value="DUF5683"/>
    <property type="match status" value="1"/>
</dbReference>
<dbReference type="AlphaFoldDB" id="A0A6L5XFV6"/>
<evidence type="ECO:0000313" key="4">
    <source>
        <dbReference type="EMBL" id="MSS18395.1"/>
    </source>
</evidence>
<keyword evidence="2" id="KW-0732">Signal</keyword>
<evidence type="ECO:0000259" key="3">
    <source>
        <dbReference type="Pfam" id="PF18935"/>
    </source>
</evidence>
<dbReference type="RefSeq" id="WP_154327425.1">
    <property type="nucleotide sequence ID" value="NZ_CP045696.1"/>
</dbReference>
<name>A0A6L5XFV6_9BACT</name>
<accession>A0A6L5XFV6</accession>
<feature type="domain" description="DUF5683" evidence="3">
    <location>
        <begin position="113"/>
        <end position="274"/>
    </location>
</feature>
<dbReference type="EMBL" id="VULT01000020">
    <property type="protein sequence ID" value="MSS18395.1"/>
    <property type="molecule type" value="Genomic_DNA"/>
</dbReference>
<keyword evidence="5" id="KW-1185">Reference proteome</keyword>
<feature type="chain" id="PRO_5026669866" description="DUF5683 domain-containing protein" evidence="2">
    <location>
        <begin position="29"/>
        <end position="274"/>
    </location>
</feature>
<gene>
    <name evidence="4" type="ORF">FYJ29_11580</name>
</gene>
<feature type="region of interest" description="Disordered" evidence="1">
    <location>
        <begin position="35"/>
        <end position="54"/>
    </location>
</feature>
<reference evidence="4 5" key="1">
    <citation type="submission" date="2019-08" db="EMBL/GenBank/DDBJ databases">
        <title>In-depth cultivation of the pig gut microbiome towards novel bacterial diversity and tailored functional studies.</title>
        <authorList>
            <person name="Wylensek D."/>
            <person name="Hitch T.C.A."/>
            <person name="Clavel T."/>
        </authorList>
    </citation>
    <scope>NUCLEOTIDE SEQUENCE [LARGE SCALE GENOMIC DNA]</scope>
    <source>
        <strain evidence="4 5">Oil-RF-744-WCA-WT-10</strain>
    </source>
</reference>
<proteinExistence type="predicted"/>
<evidence type="ECO:0000256" key="1">
    <source>
        <dbReference type="SAM" id="MobiDB-lite"/>
    </source>
</evidence>
<evidence type="ECO:0000256" key="2">
    <source>
        <dbReference type="SAM" id="SignalP"/>
    </source>
</evidence>
<dbReference type="Proteomes" id="UP000483362">
    <property type="component" value="Unassembled WGS sequence"/>
</dbReference>
<protein>
    <recommendedName>
        <fullName evidence="3">DUF5683 domain-containing protein</fullName>
    </recommendedName>
</protein>
<sequence>MTTYFTSLAGAAVVLCLALLLAAVPAQAQDMPASQLQLPVRNPNRDKPDSAKVGQLDVPDTARAAVADHNLRSAVLDEHGDTVRFTAADSLRLALKPDTLQDNSLGRIKVFNPDPMRAMWLSALCPGLGQIYNHRYWKLPIVVGAFVGLTYATSWNNRMLNDYTKGYRDLMDSDPGTKSYMDFFPPTVKESDLDIDWLKKTLKNKKNYYRRYKEICIISIVAVYLINIVDAYVDASLAHFDISDNLTMNVGPAAIAAPQLSRWPSLGMHLGFNF</sequence>
<organism evidence="4 5">
    <name type="scientific">Sodaliphilus pleomorphus</name>
    <dbReference type="NCBI Taxonomy" id="2606626"/>
    <lineage>
        <taxon>Bacteria</taxon>
        <taxon>Pseudomonadati</taxon>
        <taxon>Bacteroidota</taxon>
        <taxon>Bacteroidia</taxon>
        <taxon>Bacteroidales</taxon>
        <taxon>Muribaculaceae</taxon>
        <taxon>Sodaliphilus</taxon>
    </lineage>
</organism>
<feature type="signal peptide" evidence="2">
    <location>
        <begin position="1"/>
        <end position="28"/>
    </location>
</feature>
<comment type="caution">
    <text evidence="4">The sequence shown here is derived from an EMBL/GenBank/DDBJ whole genome shotgun (WGS) entry which is preliminary data.</text>
</comment>
<evidence type="ECO:0000313" key="5">
    <source>
        <dbReference type="Proteomes" id="UP000483362"/>
    </source>
</evidence>
<dbReference type="InterPro" id="IPR043738">
    <property type="entry name" value="DUF5683"/>
</dbReference>